<dbReference type="SMART" id="SM00086">
    <property type="entry name" value="PAC"/>
    <property type="match status" value="1"/>
</dbReference>
<dbReference type="Gene3D" id="3.30.450.20">
    <property type="entry name" value="PAS domain"/>
    <property type="match status" value="1"/>
</dbReference>
<dbReference type="InterPro" id="IPR000014">
    <property type="entry name" value="PAS"/>
</dbReference>
<evidence type="ECO:0000259" key="4">
    <source>
        <dbReference type="PROSITE" id="PS50112"/>
    </source>
</evidence>
<dbReference type="SUPFAM" id="SSF52091">
    <property type="entry name" value="SpoIIaa-like"/>
    <property type="match status" value="1"/>
</dbReference>
<dbReference type="InterPro" id="IPR036513">
    <property type="entry name" value="STAS_dom_sf"/>
</dbReference>
<keyword evidence="7" id="KW-1185">Reference proteome</keyword>
<comment type="caution">
    <text evidence="6">The sequence shown here is derived from an EMBL/GenBank/DDBJ whole genome shotgun (WGS) entry which is preliminary data.</text>
</comment>
<evidence type="ECO:0000256" key="2">
    <source>
        <dbReference type="ARBA" id="ARBA00022643"/>
    </source>
</evidence>
<dbReference type="InterPro" id="IPR001610">
    <property type="entry name" value="PAC"/>
</dbReference>
<protein>
    <submittedName>
        <fullName evidence="6">PAS domain-containing protein</fullName>
    </submittedName>
</protein>
<dbReference type="PROSITE" id="PS50112">
    <property type="entry name" value="PAS"/>
    <property type="match status" value="1"/>
</dbReference>
<dbReference type="SUPFAM" id="SSF55785">
    <property type="entry name" value="PYP-like sensor domain (PAS domain)"/>
    <property type="match status" value="1"/>
</dbReference>
<feature type="domain" description="STAS" evidence="5">
    <location>
        <begin position="144"/>
        <end position="255"/>
    </location>
</feature>
<dbReference type="SMART" id="SM00091">
    <property type="entry name" value="PAS"/>
    <property type="match status" value="1"/>
</dbReference>
<dbReference type="RefSeq" id="WP_191688823.1">
    <property type="nucleotide sequence ID" value="NZ_JACSQY010000002.1"/>
</dbReference>
<evidence type="ECO:0000256" key="3">
    <source>
        <dbReference type="ARBA" id="ARBA00022991"/>
    </source>
</evidence>
<dbReference type="Proteomes" id="UP000659496">
    <property type="component" value="Unassembled WGS sequence"/>
</dbReference>
<feature type="domain" description="PAS" evidence="4">
    <location>
        <begin position="9"/>
        <end position="82"/>
    </location>
</feature>
<dbReference type="CDD" id="cd07041">
    <property type="entry name" value="STAS_RsbR_RsbS_like"/>
    <property type="match status" value="1"/>
</dbReference>
<dbReference type="InterPro" id="IPR002645">
    <property type="entry name" value="STAS_dom"/>
</dbReference>
<dbReference type="EMBL" id="JACSQY010000002">
    <property type="protein sequence ID" value="MBD7907695.1"/>
    <property type="molecule type" value="Genomic_DNA"/>
</dbReference>
<accession>A0ABR8PHP7</accession>
<dbReference type="InterPro" id="IPR035965">
    <property type="entry name" value="PAS-like_dom_sf"/>
</dbReference>
<reference evidence="6 7" key="1">
    <citation type="submission" date="2020-08" db="EMBL/GenBank/DDBJ databases">
        <title>A Genomic Blueprint of the Chicken Gut Microbiome.</title>
        <authorList>
            <person name="Gilroy R."/>
            <person name="Ravi A."/>
            <person name="Getino M."/>
            <person name="Pursley I."/>
            <person name="Horton D.L."/>
            <person name="Alikhan N.-F."/>
            <person name="Baker D."/>
            <person name="Gharbi K."/>
            <person name="Hall N."/>
            <person name="Watson M."/>
            <person name="Adriaenssens E.M."/>
            <person name="Foster-Nyarko E."/>
            <person name="Jarju S."/>
            <person name="Secka A."/>
            <person name="Antonio M."/>
            <person name="Oren A."/>
            <person name="Chaudhuri R."/>
            <person name="La Ragione R.M."/>
            <person name="Hildebrand F."/>
            <person name="Pallen M.J."/>
        </authorList>
    </citation>
    <scope>NUCLEOTIDE SEQUENCE [LARGE SCALE GENOMIC DNA]</scope>
    <source>
        <strain evidence="6 7">Sa3CUA8</strain>
    </source>
</reference>
<dbReference type="CDD" id="cd00130">
    <property type="entry name" value="PAS"/>
    <property type="match status" value="1"/>
</dbReference>
<dbReference type="Gene3D" id="3.30.750.24">
    <property type="entry name" value="STAS domain"/>
    <property type="match status" value="1"/>
</dbReference>
<dbReference type="PANTHER" id="PTHR47429">
    <property type="entry name" value="PROTEIN TWIN LOV 1"/>
    <property type="match status" value="1"/>
</dbReference>
<sequence>MKNLAQSIQTQLLEAMLDGSRVATLVTDASQPDNPIIYANRTLEKMTGYPLSETIGRNCRFLQGEDTDPFAVKQLRDAIQAQESITITLKNYRKDGTEFWNRLSIEPLQIEDHLFFIGTQTNVSVEYRQRDKLSSKEIEIEQLMLPIMRIQDNLAAVSLIGEMSVQRFNLLTQKLCEFVQHHGVDHIILDITGLFWNHESPMTGLLAIQDVLKLMGTQLYVTGISPKVAQSFINGQVTGQQLITFSNIRQAIDQIK</sequence>
<name>A0ABR8PHP7_9BACL</name>
<dbReference type="NCBIfam" id="TIGR00229">
    <property type="entry name" value="sensory_box"/>
    <property type="match status" value="1"/>
</dbReference>
<evidence type="ECO:0000256" key="1">
    <source>
        <dbReference type="ARBA" id="ARBA00022630"/>
    </source>
</evidence>
<organism evidence="6 7">
    <name type="scientific">Sporosarcina gallistercoris</name>
    <dbReference type="NCBI Taxonomy" id="2762245"/>
    <lineage>
        <taxon>Bacteria</taxon>
        <taxon>Bacillati</taxon>
        <taxon>Bacillota</taxon>
        <taxon>Bacilli</taxon>
        <taxon>Bacillales</taxon>
        <taxon>Caryophanaceae</taxon>
        <taxon>Sporosarcina</taxon>
    </lineage>
</organism>
<dbReference type="Pfam" id="PF01740">
    <property type="entry name" value="STAS"/>
    <property type="match status" value="1"/>
</dbReference>
<proteinExistence type="predicted"/>
<evidence type="ECO:0000259" key="5">
    <source>
        <dbReference type="PROSITE" id="PS50801"/>
    </source>
</evidence>
<gene>
    <name evidence="6" type="ORF">H9659_05010</name>
</gene>
<keyword evidence="3" id="KW-0157">Chromophore</keyword>
<evidence type="ECO:0000313" key="7">
    <source>
        <dbReference type="Proteomes" id="UP000659496"/>
    </source>
</evidence>
<evidence type="ECO:0000313" key="6">
    <source>
        <dbReference type="EMBL" id="MBD7907695.1"/>
    </source>
</evidence>
<keyword evidence="1" id="KW-0285">Flavoprotein</keyword>
<dbReference type="PANTHER" id="PTHR47429:SF2">
    <property type="entry name" value="PROTEIN TWIN LOV 1"/>
    <property type="match status" value="1"/>
</dbReference>
<keyword evidence="2" id="KW-0288">FMN</keyword>
<dbReference type="Pfam" id="PF13426">
    <property type="entry name" value="PAS_9"/>
    <property type="match status" value="1"/>
</dbReference>
<dbReference type="PROSITE" id="PS50801">
    <property type="entry name" value="STAS"/>
    <property type="match status" value="1"/>
</dbReference>